<dbReference type="GO" id="GO:0047444">
    <property type="term" value="F:N-acylneuraminate-9-phosphate synthase activity"/>
    <property type="evidence" value="ECO:0007669"/>
    <property type="project" value="TreeGrafter"/>
</dbReference>
<evidence type="ECO:0000313" key="3">
    <source>
        <dbReference type="Proteomes" id="UP000886865"/>
    </source>
</evidence>
<dbReference type="Proteomes" id="UP000886865">
    <property type="component" value="Unassembled WGS sequence"/>
</dbReference>
<dbReference type="InterPro" id="IPR057736">
    <property type="entry name" value="SAF_PseI/NeuA/NeuB"/>
</dbReference>
<dbReference type="InterPro" id="IPR013132">
    <property type="entry name" value="PseI/NeuA/B-like_N"/>
</dbReference>
<dbReference type="InterPro" id="IPR013974">
    <property type="entry name" value="SAF"/>
</dbReference>
<dbReference type="EC" id="2.5.1.97" evidence="2"/>
<dbReference type="InterPro" id="IPR036732">
    <property type="entry name" value="AFP_Neu5c_C_sf"/>
</dbReference>
<name>A0A9D1JXX8_9BACT</name>
<dbReference type="InterPro" id="IPR013785">
    <property type="entry name" value="Aldolase_TIM"/>
</dbReference>
<dbReference type="SUPFAM" id="SSF51269">
    <property type="entry name" value="AFP III-like domain"/>
    <property type="match status" value="1"/>
</dbReference>
<dbReference type="InterPro" id="IPR006190">
    <property type="entry name" value="SAF_AFP_Neu5Ac"/>
</dbReference>
<dbReference type="InterPro" id="IPR020030">
    <property type="entry name" value="Pseudaminic_synth_PseI"/>
</dbReference>
<gene>
    <name evidence="2" type="primary">pseI</name>
    <name evidence="2" type="ORF">IAA86_06390</name>
</gene>
<dbReference type="GO" id="GO:0016051">
    <property type="term" value="P:carbohydrate biosynthetic process"/>
    <property type="evidence" value="ECO:0007669"/>
    <property type="project" value="InterPro"/>
</dbReference>
<dbReference type="NCBIfam" id="TIGR03586">
    <property type="entry name" value="PseI"/>
    <property type="match status" value="1"/>
</dbReference>
<sequence>MNSVYIIAEMSANHCGDKELAKKIIKAAKESGADAIKLQTYSADTLTIDCKNDCFRLNNGTLWDGKYLYDLYKEAYTPWEWQKELKAYADSIGIELFSTPFDKSSVDFLEKIGVKKYKIASFEAIDYELLKYAASKNKPMIISTGISSFEEIQEAIDICKSYNNNDITILKCTSAYPAKAEDMNLITIKDMMEKFYRQGIKIGLSDHTMTNEVAIAAVALGACVIEKHFTLDRALGGADADFSLNPNEFKNLVNSIRLTEKSLGKVSYSVDPKNRFLARSLFVVKDIKKGEKFTPENVRSIRPNYGLHPKYYNDIIGKRARSDIKFGTPLKFEFIENF</sequence>
<dbReference type="Gene3D" id="3.90.1210.10">
    <property type="entry name" value="Antifreeze-like/N-acetylneuraminic acid synthase C-terminal domain"/>
    <property type="match status" value="1"/>
</dbReference>
<dbReference type="AlphaFoldDB" id="A0A9D1JXX8"/>
<evidence type="ECO:0000259" key="1">
    <source>
        <dbReference type="PROSITE" id="PS50844"/>
    </source>
</evidence>
<dbReference type="CDD" id="cd11615">
    <property type="entry name" value="SAF_NeuB_like"/>
    <property type="match status" value="1"/>
</dbReference>
<dbReference type="Pfam" id="PF08666">
    <property type="entry name" value="SAF"/>
    <property type="match status" value="1"/>
</dbReference>
<reference evidence="2" key="1">
    <citation type="submission" date="2020-10" db="EMBL/GenBank/DDBJ databases">
        <authorList>
            <person name="Gilroy R."/>
        </authorList>
    </citation>
    <scope>NUCLEOTIDE SEQUENCE</scope>
    <source>
        <strain evidence="2">CHK152-2871</strain>
    </source>
</reference>
<protein>
    <submittedName>
        <fullName evidence="2">Pseudaminic acid synthase</fullName>
        <ecNumber evidence="2">2.5.1.97</ecNumber>
    </submittedName>
</protein>
<proteinExistence type="predicted"/>
<dbReference type="InterPro" id="IPR051690">
    <property type="entry name" value="PseI-like"/>
</dbReference>
<dbReference type="Gene3D" id="3.20.20.70">
    <property type="entry name" value="Aldolase class I"/>
    <property type="match status" value="1"/>
</dbReference>
<dbReference type="EMBL" id="DVJQ01000052">
    <property type="protein sequence ID" value="HIS74630.1"/>
    <property type="molecule type" value="Genomic_DNA"/>
</dbReference>
<dbReference type="PANTHER" id="PTHR42966:SF2">
    <property type="entry name" value="PSEUDAMINIC ACID SYNTHASE"/>
    <property type="match status" value="1"/>
</dbReference>
<organism evidence="2 3">
    <name type="scientific">Candidatus Galligastranaerophilus intestinavium</name>
    <dbReference type="NCBI Taxonomy" id="2840836"/>
    <lineage>
        <taxon>Bacteria</taxon>
        <taxon>Candidatus Galligastranaerophilus</taxon>
    </lineage>
</organism>
<feature type="domain" description="AFP-like" evidence="1">
    <location>
        <begin position="280"/>
        <end position="338"/>
    </location>
</feature>
<keyword evidence="2" id="KW-0808">Transferase</keyword>
<dbReference type="PROSITE" id="PS50844">
    <property type="entry name" value="AFP_LIKE"/>
    <property type="match status" value="1"/>
</dbReference>
<dbReference type="Pfam" id="PF03102">
    <property type="entry name" value="NeuB"/>
    <property type="match status" value="1"/>
</dbReference>
<dbReference type="SUPFAM" id="SSF51569">
    <property type="entry name" value="Aldolase"/>
    <property type="match status" value="1"/>
</dbReference>
<dbReference type="PANTHER" id="PTHR42966">
    <property type="entry name" value="N-ACETYLNEURAMINATE SYNTHASE"/>
    <property type="match status" value="1"/>
</dbReference>
<comment type="caution">
    <text evidence="2">The sequence shown here is derived from an EMBL/GenBank/DDBJ whole genome shotgun (WGS) entry which is preliminary data.</text>
</comment>
<evidence type="ECO:0000313" key="2">
    <source>
        <dbReference type="EMBL" id="HIS74630.1"/>
    </source>
</evidence>
<dbReference type="SMART" id="SM00858">
    <property type="entry name" value="SAF"/>
    <property type="match status" value="1"/>
</dbReference>
<reference evidence="2" key="2">
    <citation type="journal article" date="2021" name="PeerJ">
        <title>Extensive microbial diversity within the chicken gut microbiome revealed by metagenomics and culture.</title>
        <authorList>
            <person name="Gilroy R."/>
            <person name="Ravi A."/>
            <person name="Getino M."/>
            <person name="Pursley I."/>
            <person name="Horton D.L."/>
            <person name="Alikhan N.F."/>
            <person name="Baker D."/>
            <person name="Gharbi K."/>
            <person name="Hall N."/>
            <person name="Watson M."/>
            <person name="Adriaenssens E.M."/>
            <person name="Foster-Nyarko E."/>
            <person name="Jarju S."/>
            <person name="Secka A."/>
            <person name="Antonio M."/>
            <person name="Oren A."/>
            <person name="Chaudhuri R.R."/>
            <person name="La Ragione R."/>
            <person name="Hildebrand F."/>
            <person name="Pallen M.J."/>
        </authorList>
    </citation>
    <scope>NUCLEOTIDE SEQUENCE</scope>
    <source>
        <strain evidence="2">CHK152-2871</strain>
    </source>
</reference>
<accession>A0A9D1JXX8</accession>